<evidence type="ECO:0000256" key="2">
    <source>
        <dbReference type="ARBA" id="ARBA00023015"/>
    </source>
</evidence>
<evidence type="ECO:0000256" key="4">
    <source>
        <dbReference type="ARBA" id="ARBA00023163"/>
    </source>
</evidence>
<keyword evidence="3" id="KW-0238">DNA-binding</keyword>
<dbReference type="GO" id="GO:0006071">
    <property type="term" value="P:glycerol metabolic process"/>
    <property type="evidence" value="ECO:0007669"/>
    <property type="project" value="UniProtKB-KW"/>
</dbReference>
<comment type="caution">
    <text evidence="10">The sequence shown here is derived from an EMBL/GenBank/DDBJ whole genome shotgun (WGS) entry which is preliminary data.</text>
</comment>
<evidence type="ECO:0000256" key="3">
    <source>
        <dbReference type="ARBA" id="ARBA00023125"/>
    </source>
</evidence>
<accession>A0A7K3W9M5</accession>
<keyword evidence="2" id="KW-0805">Transcription regulation</keyword>
<dbReference type="InterPro" id="IPR005471">
    <property type="entry name" value="Tscrpt_reg_IclR_N"/>
</dbReference>
<evidence type="ECO:0000256" key="1">
    <source>
        <dbReference type="ARBA" id="ARBA00022798"/>
    </source>
</evidence>
<feature type="domain" description="IclR-ED" evidence="9">
    <location>
        <begin position="93"/>
        <end position="272"/>
    </location>
</feature>
<protein>
    <recommendedName>
        <fullName evidence="6">Glycerol operon regulatory protein</fullName>
    </recommendedName>
</protein>
<dbReference type="GO" id="GO:0045892">
    <property type="term" value="P:negative regulation of DNA-templated transcription"/>
    <property type="evidence" value="ECO:0007669"/>
    <property type="project" value="TreeGrafter"/>
</dbReference>
<dbReference type="SUPFAM" id="SSF55781">
    <property type="entry name" value="GAF domain-like"/>
    <property type="match status" value="1"/>
</dbReference>
<dbReference type="SUPFAM" id="SSF46785">
    <property type="entry name" value="Winged helix' DNA-binding domain"/>
    <property type="match status" value="1"/>
</dbReference>
<name>A0A7K3W9M5_9ACTN</name>
<keyword evidence="4" id="KW-0804">Transcription</keyword>
<evidence type="ECO:0000313" key="11">
    <source>
        <dbReference type="Proteomes" id="UP000470470"/>
    </source>
</evidence>
<dbReference type="SMART" id="SM00346">
    <property type="entry name" value="HTH_ICLR"/>
    <property type="match status" value="1"/>
</dbReference>
<feature type="compositionally biased region" description="Polar residues" evidence="7">
    <location>
        <begin position="1"/>
        <end position="16"/>
    </location>
</feature>
<dbReference type="InterPro" id="IPR014757">
    <property type="entry name" value="Tscrpt_reg_IclR_C"/>
</dbReference>
<organism evidence="10 11">
    <name type="scientific">Goekera deserti</name>
    <dbReference type="NCBI Taxonomy" id="2497753"/>
    <lineage>
        <taxon>Bacteria</taxon>
        <taxon>Bacillati</taxon>
        <taxon>Actinomycetota</taxon>
        <taxon>Actinomycetes</taxon>
        <taxon>Geodermatophilales</taxon>
        <taxon>Geodermatophilaceae</taxon>
        <taxon>Goekera</taxon>
    </lineage>
</organism>
<evidence type="ECO:0000256" key="5">
    <source>
        <dbReference type="ARBA" id="ARBA00058938"/>
    </source>
</evidence>
<comment type="function">
    <text evidence="5">May be an activator protein for the gylABX operon.</text>
</comment>
<dbReference type="EMBL" id="JAAGWK010000008">
    <property type="protein sequence ID" value="NEL53054.1"/>
    <property type="molecule type" value="Genomic_DNA"/>
</dbReference>
<dbReference type="PANTHER" id="PTHR30136:SF24">
    <property type="entry name" value="HTH-TYPE TRANSCRIPTIONAL REPRESSOR ALLR"/>
    <property type="match status" value="1"/>
</dbReference>
<dbReference type="FunFam" id="1.10.10.10:FF:000056">
    <property type="entry name" value="IclR family transcriptional regulator"/>
    <property type="match status" value="1"/>
</dbReference>
<dbReference type="InterPro" id="IPR029016">
    <property type="entry name" value="GAF-like_dom_sf"/>
</dbReference>
<keyword evidence="1" id="KW-0319">Glycerol metabolism</keyword>
<sequence>METVSSVTTPGNTAGSCASGAVVPGGGSDGVQSLERAFLLLELMAEAGGEVALSRLAAESGLPLSTIHRLVRTLVARGYVRQLPSRRYVLGPRLVHLGESAARRLSTWAQPHLSRLVDSTGETANLAMLDGDRVVYVAQVPSRHSMRMFTEVGRRVHLHCTGVGKVLLAQLPPATARELLVRGGMPARTPATVTDPDRLLAQLPGIAGQGHAVDDGEQETGVRCVAVPVPGGPLMTALSVSGPEGRVTLADVPRIVALLSEAAAALAAELGEEAGDPVR</sequence>
<dbReference type="Pfam" id="PF09339">
    <property type="entry name" value="HTH_IclR"/>
    <property type="match status" value="1"/>
</dbReference>
<dbReference type="PANTHER" id="PTHR30136">
    <property type="entry name" value="HELIX-TURN-HELIX TRANSCRIPTIONAL REGULATOR, ICLR FAMILY"/>
    <property type="match status" value="1"/>
</dbReference>
<reference evidence="10 11" key="1">
    <citation type="submission" date="2020-02" db="EMBL/GenBank/DDBJ databases">
        <title>The whole genome sequence of CPCC 205119.</title>
        <authorList>
            <person name="Jiang Z."/>
        </authorList>
    </citation>
    <scope>NUCLEOTIDE SEQUENCE [LARGE SCALE GENOMIC DNA]</scope>
    <source>
        <strain evidence="10 11">CPCC 205119</strain>
    </source>
</reference>
<dbReference type="InterPro" id="IPR050707">
    <property type="entry name" value="HTH_MetabolicPath_Reg"/>
</dbReference>
<keyword evidence="11" id="KW-1185">Reference proteome</keyword>
<evidence type="ECO:0000313" key="10">
    <source>
        <dbReference type="EMBL" id="NEL53054.1"/>
    </source>
</evidence>
<dbReference type="AlphaFoldDB" id="A0A7K3W9M5"/>
<dbReference type="InterPro" id="IPR036390">
    <property type="entry name" value="WH_DNA-bd_sf"/>
</dbReference>
<evidence type="ECO:0000256" key="6">
    <source>
        <dbReference type="ARBA" id="ARBA00070406"/>
    </source>
</evidence>
<gene>
    <name evidence="10" type="ORF">G1H19_03365</name>
</gene>
<dbReference type="Gene3D" id="3.30.450.40">
    <property type="match status" value="1"/>
</dbReference>
<evidence type="ECO:0000259" key="9">
    <source>
        <dbReference type="PROSITE" id="PS51078"/>
    </source>
</evidence>
<dbReference type="Pfam" id="PF01614">
    <property type="entry name" value="IclR_C"/>
    <property type="match status" value="1"/>
</dbReference>
<dbReference type="GO" id="GO:0003677">
    <property type="term" value="F:DNA binding"/>
    <property type="evidence" value="ECO:0007669"/>
    <property type="project" value="UniProtKB-KW"/>
</dbReference>
<proteinExistence type="predicted"/>
<feature type="domain" description="HTH iclR-type" evidence="8">
    <location>
        <begin position="31"/>
        <end position="92"/>
    </location>
</feature>
<dbReference type="PROSITE" id="PS51078">
    <property type="entry name" value="ICLR_ED"/>
    <property type="match status" value="1"/>
</dbReference>
<dbReference type="InterPro" id="IPR036388">
    <property type="entry name" value="WH-like_DNA-bd_sf"/>
</dbReference>
<evidence type="ECO:0000259" key="8">
    <source>
        <dbReference type="PROSITE" id="PS51077"/>
    </source>
</evidence>
<dbReference type="GO" id="GO:0003700">
    <property type="term" value="F:DNA-binding transcription factor activity"/>
    <property type="evidence" value="ECO:0007669"/>
    <property type="project" value="TreeGrafter"/>
</dbReference>
<evidence type="ECO:0000256" key="7">
    <source>
        <dbReference type="SAM" id="MobiDB-lite"/>
    </source>
</evidence>
<dbReference type="PROSITE" id="PS51077">
    <property type="entry name" value="HTH_ICLR"/>
    <property type="match status" value="1"/>
</dbReference>
<dbReference type="Proteomes" id="UP000470470">
    <property type="component" value="Unassembled WGS sequence"/>
</dbReference>
<dbReference type="Gene3D" id="1.10.10.10">
    <property type="entry name" value="Winged helix-like DNA-binding domain superfamily/Winged helix DNA-binding domain"/>
    <property type="match status" value="1"/>
</dbReference>
<feature type="region of interest" description="Disordered" evidence="7">
    <location>
        <begin position="1"/>
        <end position="22"/>
    </location>
</feature>